<dbReference type="FunFam" id="1.10.1070.11:FF:000031">
    <property type="entry name" value="Phosphatidyl inositol 3-kinase"/>
    <property type="match status" value="1"/>
</dbReference>
<evidence type="ECO:0000256" key="18">
    <source>
        <dbReference type="ARBA" id="ARBA00030459"/>
    </source>
</evidence>
<evidence type="ECO:0000259" key="23">
    <source>
        <dbReference type="PROSITE" id="PS50290"/>
    </source>
</evidence>
<comment type="catalytic activity">
    <reaction evidence="21">
        <text>L-seryl-[protein] + ATP = O-phospho-L-seryl-[protein] + ADP + H(+)</text>
        <dbReference type="Rhea" id="RHEA:17989"/>
        <dbReference type="Rhea" id="RHEA-COMP:9863"/>
        <dbReference type="Rhea" id="RHEA-COMP:11604"/>
        <dbReference type="ChEBI" id="CHEBI:15378"/>
        <dbReference type="ChEBI" id="CHEBI:29999"/>
        <dbReference type="ChEBI" id="CHEBI:30616"/>
        <dbReference type="ChEBI" id="CHEBI:83421"/>
        <dbReference type="ChEBI" id="CHEBI:456216"/>
        <dbReference type="EC" id="2.7.11.1"/>
    </reaction>
</comment>
<protein>
    <recommendedName>
        <fullName evidence="5">Serine/threonine-protein kinase MEC1</fullName>
        <ecNumber evidence="4">2.7.11.1</ecNumber>
    </recommendedName>
    <alternativeName>
        <fullName evidence="19">ATR homolog</fullName>
    </alternativeName>
    <alternativeName>
        <fullName evidence="18">DNA-damage checkpoint kinase MEC1</fullName>
    </alternativeName>
    <alternativeName>
        <fullName evidence="17">Mitosis entry checkpoint protein 1</fullName>
    </alternativeName>
</protein>
<dbReference type="PANTHER" id="PTHR11139:SF125">
    <property type="entry name" value="SERINE_THREONINE-PROTEIN KINASE MEC1"/>
    <property type="match status" value="1"/>
</dbReference>
<dbReference type="InterPro" id="IPR011009">
    <property type="entry name" value="Kinase-like_dom_sf"/>
</dbReference>
<keyword evidence="14" id="KW-0539">Nucleus</keyword>
<evidence type="ECO:0000256" key="20">
    <source>
        <dbReference type="ARBA" id="ARBA00047899"/>
    </source>
</evidence>
<dbReference type="InterPro" id="IPR056802">
    <property type="entry name" value="ATR-like_M-HEAT"/>
</dbReference>
<feature type="domain" description="FAT" evidence="24">
    <location>
        <begin position="1329"/>
        <end position="1899"/>
    </location>
</feature>
<dbReference type="CDD" id="cd00892">
    <property type="entry name" value="PIKKc_ATR"/>
    <property type="match status" value="1"/>
</dbReference>
<dbReference type="Pfam" id="PF25385">
    <property type="entry name" value="HEAT_MEC1_N"/>
    <property type="match status" value="1"/>
</dbReference>
<comment type="similarity">
    <text evidence="2">Belongs to the PI3/PI4-kinase family. ATM subfamily.</text>
</comment>
<keyword evidence="15" id="KW-0469">Meiosis</keyword>
<dbReference type="SUPFAM" id="SSF48371">
    <property type="entry name" value="ARM repeat"/>
    <property type="match status" value="1"/>
</dbReference>
<dbReference type="GO" id="GO:0006281">
    <property type="term" value="P:DNA repair"/>
    <property type="evidence" value="ECO:0007669"/>
    <property type="project" value="UniProtKB-KW"/>
</dbReference>
<dbReference type="Pfam" id="PF25030">
    <property type="entry name" value="M-HEAT_ATR"/>
    <property type="match status" value="1"/>
</dbReference>
<keyword evidence="8" id="KW-0547">Nucleotide-binding</keyword>
<keyword evidence="12" id="KW-0156">Chromatin regulator</keyword>
<feature type="domain" description="PI3K/PI4K catalytic" evidence="23">
    <location>
        <begin position="2015"/>
        <end position="2323"/>
    </location>
</feature>
<dbReference type="InterPro" id="IPR018936">
    <property type="entry name" value="PI3/4_kinase_CS"/>
</dbReference>
<dbReference type="InterPro" id="IPR000403">
    <property type="entry name" value="PI3/4_kinase_cat_dom"/>
</dbReference>
<keyword evidence="27" id="KW-1185">Reference proteome</keyword>
<evidence type="ECO:0000256" key="1">
    <source>
        <dbReference type="ARBA" id="ARBA00004123"/>
    </source>
</evidence>
<evidence type="ECO:0000256" key="16">
    <source>
        <dbReference type="ARBA" id="ARBA00025079"/>
    </source>
</evidence>
<sequence>MARRMPAANGAQTNGNSAPPPSTLAAQIVQNQTTTNETATFAQLLNEILHNRAAIQETDINVNVQLVGVVLEAGLAPLAQDNPFAQWDVLVPQAVDSMAVIVQTISRQPEILFAQASEDGPQLSLTLLSRMIAVCGRPKCQDIPIPRVLDSLIKALQASLNFCKAAKTLQQICEACVEDALDSLEKFQIANVPFSFNLPPARTIAQLWPGAGAAIALPQGCQASVTSRTRAFMLAVELSQMTTLSYIWRKESSLRLQKLIWPLRSKLEMLHQWTTAVLRICKLPRCLPFLNAFLLKIQDSPGPSIDDQKMIASELLSIIDSDDINSLSFLLPTVQAIFISDKSASFSQDLQDALTALLLRTLPETQLPEEAFRISGSIPALPPLSSRARGKQRRRLSDQETSVSQSQTFLCLTKLLNKDDDVDHSALLNDLPTAYLTLPLAQQQQVWRLLEDLVSSEPGLASQLVLKLVESLDSRSNKSVRILSLTTIQSTVQRQTDPKFLDLSTSVFGKTCLAALHSSVRELRIAAGQCLPAFLREELPEIIRTENRRVALEYLRYLSDRDIASEHETLIAAWGQVARVCGDQELNLVLLRMVEYLGHSNSLVCALASAEIENIASVKQKTVVELCKPFWKTIAVSVVQDLHSRPQKAQQLCDLLEMNVNRFLLLTQRETIPTLVMTRKKDILQRIANARGNETSIRDLCMQPSTNLAAILALLVNMSTTDPEGYTMESLTAVAPDFEDTDFATLAKLEPVGIACEMLKRCGDTDPSRKSRAFRSFQAFVTAAERRNGLSKSSSKVNRMVADFFDSHILGILARFSDAVEPNQNNQSVAPTAEKVSCLRAIADMLTFTKEHASIALPQLRACLQSSMEQQDLVEAGFSAWLVLVSMLENDDLAIILDQTFALVMRHWKNLSHDLQTSTHEHIAQLIKTHNQIIQENIMTLPSLKGIPLLSKFAGEIERLRAPESVETHCKAFVKRLQDENRIVTLQALDELIPFLIQNQDFIHDAAISEQPPAILSDLLRAVLDTTMRYSISSAETADKCGVALGVIGCVDPNRVEAAQRSRRVVVLSNFDDKIESVQWAAAFLEDVLVKAFKSVTNGRSQGFIAYTMQELLSFCGFNNATVLRARSSQAPNGHQIWSNMPEHVRITLTPFLSSRYVVTTRAANKPPNRPYPSFSPSEGHTAWLRGLALDLSWRGKTDNARTIFSLIARIVRNQDLAIANYVLPYAILNVVLGGTVAEMKGISDEILAVLTFQSNDSAEMDIVRQCSETVFSVLDYMSTWLREKKKSLGERRAGAYKTGHSLNEFNEAQEMGQIETLEKFLQSIPAEAIASRATECGSYARALFHWEHYIRQSRAIIPSARMSKNDENLYERLQIIYAQIDEPDGLEGIGAHLSFLTEEQQVTQHIKAGRWTAAQAWYEIHLGQETPDSNIQISLLECLRETGQYAALVRYADSFMTPGANSSAMIPNYGGILPFALEALWETGDLEGLKSRLQFQSNEGSKDFTVALGQFLANQSESTRGGTLEAIADIRRGIIKNMTFSGTSSLQASHLDLKKLHTLFEIEAMENCNANAKERLSAQLDKRIAALGSYNMDKQFILGVRRAFMKCRNQVFNQSDLGRSWLSAARLARKSGNTHSAYFAVLRAYECGDKAAKLEEARLLWHDGHQRQAIQALEAAVAAGVFEIESAATDNSDGTERTTKQNMFSGKAHLLLAKWLDASGQIQAKDMTARYQQVAKEVQKWEKGHYYLGKHYNKLLEAEKALPRNKQSTALLGGEMTKLVVENLMRSIPFGNKYWHQSIPKVLTLWLDLGKETVKPEKNEDAAIFEKRVRSLQSVNKQLQKYVERIPAYVFYTALPQIISRIAHPHPDVWKHIANILLRIVSIHPSQALWSLLAVIKASERVRVERGIEILNKLKDPRMRPVKGSVSSSDLRIMITQGQRLSDGLLHACEAPVEQRSSSASLSRDLGFNHKLAPINLVVPIETNLSANLPSNADGDKIRLHKAFVHDKITIQSFSDDVLVLSSLQRPRKLTVRGSDGKSYGLLCKPKDDLRKDQRLMEFNGIINRALKRNAESSKRRLYIKTYAVTPLSEESGTIEWVEGIKPMRDILLGLYARKGIRPMYAELRNVLNEACASRNNVHLFQSQVLDKFPPILHQWFTELYPEPEVWFAARLRYARSAAVMSMTGHVLGLGDRHGENILLEEGSGGVFHVDFNCLFDKGLTFEKPELVPFRLTHNMVDAMGPYGYEGPFRKSSELTLSLLRQSKDTLMTVLETFLYDPTTDFVGKKKRNTPGVPETPQEILDSVQGKLKGLLRGETVPLSAEGYVDALIREAVSPANLCAMYIGWCAFL</sequence>
<comment type="function">
    <text evidence="16">Serine/threonine protein kinase which activates checkpoint signaling upon genotoxic stresses such as ionizing radiation (IR), ultraviolet light (UV), or DNA replication stalling, thereby acting as a DNA damage sensor. Recognizes the substrate consensus sequence [ST]-Q. Phosphorylates histone H2A to form H2AS128ph (gamma-H2A) at sites of DNA damage, involved in the regulation of DNA damage response mechanism. Required for the control of telomere length and genome stability.</text>
</comment>
<evidence type="ECO:0000256" key="9">
    <source>
        <dbReference type="ARBA" id="ARBA00022763"/>
    </source>
</evidence>
<dbReference type="Proteomes" id="UP001303373">
    <property type="component" value="Chromosome 3"/>
</dbReference>
<dbReference type="InterPro" id="IPR003152">
    <property type="entry name" value="FATC_dom"/>
</dbReference>
<organism evidence="26 27">
    <name type="scientific">Acrodontium crateriforme</name>
    <dbReference type="NCBI Taxonomy" id="150365"/>
    <lineage>
        <taxon>Eukaryota</taxon>
        <taxon>Fungi</taxon>
        <taxon>Dikarya</taxon>
        <taxon>Ascomycota</taxon>
        <taxon>Pezizomycotina</taxon>
        <taxon>Dothideomycetes</taxon>
        <taxon>Dothideomycetidae</taxon>
        <taxon>Mycosphaerellales</taxon>
        <taxon>Teratosphaeriaceae</taxon>
        <taxon>Acrodontium</taxon>
    </lineage>
</organism>
<dbReference type="PROSITE" id="PS51189">
    <property type="entry name" value="FAT"/>
    <property type="match status" value="1"/>
</dbReference>
<dbReference type="GO" id="GO:0000077">
    <property type="term" value="P:DNA damage checkpoint signaling"/>
    <property type="evidence" value="ECO:0007669"/>
    <property type="project" value="TreeGrafter"/>
</dbReference>
<keyword evidence="9" id="KW-0227">DNA damage</keyword>
<evidence type="ECO:0000256" key="21">
    <source>
        <dbReference type="ARBA" id="ARBA00048679"/>
    </source>
</evidence>
<keyword evidence="13" id="KW-0234">DNA repair</keyword>
<dbReference type="GO" id="GO:0004674">
    <property type="term" value="F:protein serine/threonine kinase activity"/>
    <property type="evidence" value="ECO:0007669"/>
    <property type="project" value="UniProtKB-KW"/>
</dbReference>
<dbReference type="GO" id="GO:0005524">
    <property type="term" value="F:ATP binding"/>
    <property type="evidence" value="ECO:0007669"/>
    <property type="project" value="UniProtKB-KW"/>
</dbReference>
<comment type="subcellular location">
    <subcellularLocation>
        <location evidence="1">Nucleus</location>
    </subcellularLocation>
</comment>
<dbReference type="Pfam" id="PF08064">
    <property type="entry name" value="UME"/>
    <property type="match status" value="1"/>
</dbReference>
<evidence type="ECO:0000313" key="27">
    <source>
        <dbReference type="Proteomes" id="UP001303373"/>
    </source>
</evidence>
<dbReference type="InterPro" id="IPR058681">
    <property type="entry name" value="HEAT_MEC1_N"/>
</dbReference>
<evidence type="ECO:0000256" key="17">
    <source>
        <dbReference type="ARBA" id="ARBA00029679"/>
    </source>
</evidence>
<keyword evidence="7" id="KW-0808">Transferase</keyword>
<dbReference type="PROSITE" id="PS50290">
    <property type="entry name" value="PI3_4_KINASE_3"/>
    <property type="match status" value="1"/>
</dbReference>
<comment type="catalytic activity">
    <reaction evidence="20">
        <text>L-threonyl-[protein] + ATP = O-phospho-L-threonyl-[protein] + ADP + H(+)</text>
        <dbReference type="Rhea" id="RHEA:46608"/>
        <dbReference type="Rhea" id="RHEA-COMP:11060"/>
        <dbReference type="Rhea" id="RHEA-COMP:11605"/>
        <dbReference type="ChEBI" id="CHEBI:15378"/>
        <dbReference type="ChEBI" id="CHEBI:30013"/>
        <dbReference type="ChEBI" id="CHEBI:30616"/>
        <dbReference type="ChEBI" id="CHEBI:61977"/>
        <dbReference type="ChEBI" id="CHEBI:456216"/>
        <dbReference type="EC" id="2.7.11.1"/>
    </reaction>
</comment>
<feature type="region of interest" description="Disordered" evidence="22">
    <location>
        <begin position="1"/>
        <end position="22"/>
    </location>
</feature>
<dbReference type="EMBL" id="CP138582">
    <property type="protein sequence ID" value="WPG99769.1"/>
    <property type="molecule type" value="Genomic_DNA"/>
</dbReference>
<dbReference type="GO" id="GO:0000723">
    <property type="term" value="P:telomere maintenance"/>
    <property type="evidence" value="ECO:0007669"/>
    <property type="project" value="TreeGrafter"/>
</dbReference>
<dbReference type="GO" id="GO:0005694">
    <property type="term" value="C:chromosome"/>
    <property type="evidence" value="ECO:0007669"/>
    <property type="project" value="TreeGrafter"/>
</dbReference>
<evidence type="ECO:0000259" key="24">
    <source>
        <dbReference type="PROSITE" id="PS51189"/>
    </source>
</evidence>
<evidence type="ECO:0000256" key="6">
    <source>
        <dbReference type="ARBA" id="ARBA00022527"/>
    </source>
</evidence>
<name>A0AAQ3M1H2_9PEZI</name>
<evidence type="ECO:0000313" key="26">
    <source>
        <dbReference type="EMBL" id="WPG99769.1"/>
    </source>
</evidence>
<evidence type="ECO:0000256" key="4">
    <source>
        <dbReference type="ARBA" id="ARBA00012513"/>
    </source>
</evidence>
<dbReference type="PROSITE" id="PS00916">
    <property type="entry name" value="PI3_4_KINASE_2"/>
    <property type="match status" value="1"/>
</dbReference>
<evidence type="ECO:0000256" key="8">
    <source>
        <dbReference type="ARBA" id="ARBA00022741"/>
    </source>
</evidence>
<evidence type="ECO:0000256" key="7">
    <source>
        <dbReference type="ARBA" id="ARBA00022679"/>
    </source>
</evidence>
<evidence type="ECO:0000256" key="13">
    <source>
        <dbReference type="ARBA" id="ARBA00023204"/>
    </source>
</evidence>
<dbReference type="Pfam" id="PF02259">
    <property type="entry name" value="FAT"/>
    <property type="match status" value="1"/>
</dbReference>
<evidence type="ECO:0000256" key="22">
    <source>
        <dbReference type="SAM" id="MobiDB-lite"/>
    </source>
</evidence>
<dbReference type="SMART" id="SM01343">
    <property type="entry name" value="FATC"/>
    <property type="match status" value="1"/>
</dbReference>
<dbReference type="InterPro" id="IPR050517">
    <property type="entry name" value="DDR_Repair_Kinase"/>
</dbReference>
<proteinExistence type="inferred from homology"/>
<dbReference type="PANTHER" id="PTHR11139">
    <property type="entry name" value="ATAXIA TELANGIECTASIA MUTATED ATM -RELATED"/>
    <property type="match status" value="1"/>
</dbReference>
<evidence type="ECO:0000256" key="3">
    <source>
        <dbReference type="ARBA" id="ARBA00011370"/>
    </source>
</evidence>
<dbReference type="Pfam" id="PF00454">
    <property type="entry name" value="PI3_PI4_kinase"/>
    <property type="match status" value="1"/>
</dbReference>
<dbReference type="InterPro" id="IPR014009">
    <property type="entry name" value="PIK_FAT"/>
</dbReference>
<dbReference type="SUPFAM" id="SSF56112">
    <property type="entry name" value="Protein kinase-like (PK-like)"/>
    <property type="match status" value="1"/>
</dbReference>
<evidence type="ECO:0000256" key="14">
    <source>
        <dbReference type="ARBA" id="ARBA00023242"/>
    </source>
</evidence>
<accession>A0AAQ3M1H2</accession>
<dbReference type="InterPro" id="IPR003151">
    <property type="entry name" value="PIK-rel_kinase_FAT"/>
</dbReference>
<dbReference type="Gene3D" id="3.30.1010.10">
    <property type="entry name" value="Phosphatidylinositol 3-kinase Catalytic Subunit, Chain A, domain 4"/>
    <property type="match status" value="1"/>
</dbReference>
<evidence type="ECO:0000256" key="12">
    <source>
        <dbReference type="ARBA" id="ARBA00022853"/>
    </source>
</evidence>
<dbReference type="PROSITE" id="PS51190">
    <property type="entry name" value="FATC"/>
    <property type="match status" value="1"/>
</dbReference>
<dbReference type="Pfam" id="PF02260">
    <property type="entry name" value="FATC"/>
    <property type="match status" value="1"/>
</dbReference>
<dbReference type="InterPro" id="IPR036940">
    <property type="entry name" value="PI3/4_kinase_cat_sf"/>
</dbReference>
<keyword evidence="10 26" id="KW-0418">Kinase</keyword>
<gene>
    <name evidence="26" type="ORF">R9X50_00258800</name>
</gene>
<reference evidence="26 27" key="1">
    <citation type="submission" date="2023-11" db="EMBL/GenBank/DDBJ databases">
        <title>An acidophilic fungus is an integral part of prey digestion in a carnivorous sundew plant.</title>
        <authorList>
            <person name="Tsai I.J."/>
        </authorList>
    </citation>
    <scope>NUCLEOTIDE SEQUENCE [LARGE SCALE GENOMIC DNA]</scope>
    <source>
        <strain evidence="26">169a</strain>
    </source>
</reference>
<evidence type="ECO:0000256" key="19">
    <source>
        <dbReference type="ARBA" id="ARBA00033001"/>
    </source>
</evidence>
<comment type="subunit">
    <text evidence="3">Associates with DNA double-strand breaks.</text>
</comment>
<dbReference type="EC" id="2.7.11.1" evidence="4"/>
<dbReference type="GO" id="GO:0005634">
    <property type="term" value="C:nucleus"/>
    <property type="evidence" value="ECO:0007669"/>
    <property type="project" value="UniProtKB-SubCell"/>
</dbReference>
<dbReference type="InterPro" id="IPR057564">
    <property type="entry name" value="HEAT_ATR"/>
</dbReference>
<dbReference type="InterPro" id="IPR016024">
    <property type="entry name" value="ARM-type_fold"/>
</dbReference>
<dbReference type="Pfam" id="PF23593">
    <property type="entry name" value="HEAT_ATR"/>
    <property type="match status" value="1"/>
</dbReference>
<dbReference type="Gene3D" id="1.10.1070.11">
    <property type="entry name" value="Phosphatidylinositol 3-/4-kinase, catalytic domain"/>
    <property type="match status" value="1"/>
</dbReference>
<evidence type="ECO:0000256" key="11">
    <source>
        <dbReference type="ARBA" id="ARBA00022840"/>
    </source>
</evidence>
<evidence type="ECO:0000256" key="2">
    <source>
        <dbReference type="ARBA" id="ARBA00010769"/>
    </source>
</evidence>
<keyword evidence="6" id="KW-0723">Serine/threonine-protein kinase</keyword>
<dbReference type="InterPro" id="IPR012993">
    <property type="entry name" value="UME"/>
</dbReference>
<feature type="domain" description="FATC" evidence="25">
    <location>
        <begin position="2318"/>
        <end position="2350"/>
    </location>
</feature>
<evidence type="ECO:0000256" key="15">
    <source>
        <dbReference type="ARBA" id="ARBA00023254"/>
    </source>
</evidence>
<dbReference type="SMART" id="SM00146">
    <property type="entry name" value="PI3Kc"/>
    <property type="match status" value="1"/>
</dbReference>
<evidence type="ECO:0000256" key="10">
    <source>
        <dbReference type="ARBA" id="ARBA00022777"/>
    </source>
</evidence>
<evidence type="ECO:0000256" key="5">
    <source>
        <dbReference type="ARBA" id="ARBA00021345"/>
    </source>
</evidence>
<evidence type="ECO:0000259" key="25">
    <source>
        <dbReference type="PROSITE" id="PS51190"/>
    </source>
</evidence>
<dbReference type="SMART" id="SM00802">
    <property type="entry name" value="UME"/>
    <property type="match status" value="1"/>
</dbReference>
<keyword evidence="11" id="KW-0067">ATP-binding</keyword>